<feature type="repeat" description="TPR" evidence="1">
    <location>
        <begin position="81"/>
        <end position="114"/>
    </location>
</feature>
<dbReference type="Proteomes" id="UP000231912">
    <property type="component" value="Unassembled WGS sequence"/>
</dbReference>
<keyword evidence="2" id="KW-1133">Transmembrane helix</keyword>
<dbReference type="SUPFAM" id="SSF48452">
    <property type="entry name" value="TPR-like"/>
    <property type="match status" value="1"/>
</dbReference>
<reference evidence="3 4" key="1">
    <citation type="submission" date="2017-07" db="EMBL/GenBank/DDBJ databases">
        <title>Leptospira spp. isolated from tropical soils.</title>
        <authorList>
            <person name="Thibeaux R."/>
            <person name="Iraola G."/>
            <person name="Ferres I."/>
            <person name="Bierque E."/>
            <person name="Girault D."/>
            <person name="Soupe-Gilbert M.-E."/>
            <person name="Picardeau M."/>
            <person name="Goarant C."/>
        </authorList>
    </citation>
    <scope>NUCLEOTIDE SEQUENCE [LARGE SCALE GENOMIC DNA]</scope>
    <source>
        <strain evidence="3 4">FH2-C-A2</strain>
    </source>
</reference>
<name>A0A2M9ZAL5_9LEPT</name>
<evidence type="ECO:0000313" key="3">
    <source>
        <dbReference type="EMBL" id="PJZ65434.1"/>
    </source>
</evidence>
<accession>A0A2M9ZAL5</accession>
<keyword evidence="2" id="KW-0472">Membrane</keyword>
<feature type="transmembrane region" description="Helical" evidence="2">
    <location>
        <begin position="20"/>
        <end position="37"/>
    </location>
</feature>
<proteinExistence type="predicted"/>
<evidence type="ECO:0000256" key="1">
    <source>
        <dbReference type="PROSITE-ProRule" id="PRU00339"/>
    </source>
</evidence>
<dbReference type="Gene3D" id="1.25.40.10">
    <property type="entry name" value="Tetratricopeptide repeat domain"/>
    <property type="match status" value="1"/>
</dbReference>
<dbReference type="PROSITE" id="PS50005">
    <property type="entry name" value="TPR"/>
    <property type="match status" value="1"/>
</dbReference>
<evidence type="ECO:0008006" key="5">
    <source>
        <dbReference type="Google" id="ProtNLM"/>
    </source>
</evidence>
<sequence>MKDRESALAFRLRENIKFFLFYIFILFLYSISLSIHAEEGSKTDPKIEILLSEGKYSEAEKLAISVLEVDPTDSKAEFSLTKAWIGLGKQAKEKNNRKAARAYFEKALAKWPLNSELRKELAELEAKAPAKNDPILLRAGKWEKETQELLHGIRSDLSEIKEILKENRTDFDFRPYWIATILLLSSIVLELFVLIRRR</sequence>
<dbReference type="RefSeq" id="WP_100759389.1">
    <property type="nucleotide sequence ID" value="NZ_NPDT01000005.1"/>
</dbReference>
<organism evidence="3 4">
    <name type="scientific">Leptospira wolffii</name>
    <dbReference type="NCBI Taxonomy" id="409998"/>
    <lineage>
        <taxon>Bacteria</taxon>
        <taxon>Pseudomonadati</taxon>
        <taxon>Spirochaetota</taxon>
        <taxon>Spirochaetia</taxon>
        <taxon>Leptospirales</taxon>
        <taxon>Leptospiraceae</taxon>
        <taxon>Leptospira</taxon>
    </lineage>
</organism>
<gene>
    <name evidence="3" type="ORF">CH371_13665</name>
</gene>
<dbReference type="EMBL" id="NPDT01000005">
    <property type="protein sequence ID" value="PJZ65434.1"/>
    <property type="molecule type" value="Genomic_DNA"/>
</dbReference>
<evidence type="ECO:0000256" key="2">
    <source>
        <dbReference type="SAM" id="Phobius"/>
    </source>
</evidence>
<dbReference type="InterPro" id="IPR019734">
    <property type="entry name" value="TPR_rpt"/>
</dbReference>
<protein>
    <recommendedName>
        <fullName evidence="5">Tetratricopeptide repeat protein</fullName>
    </recommendedName>
</protein>
<dbReference type="AlphaFoldDB" id="A0A2M9ZAL5"/>
<keyword evidence="1" id="KW-0802">TPR repeat</keyword>
<keyword evidence="2" id="KW-0812">Transmembrane</keyword>
<comment type="caution">
    <text evidence="3">The sequence shown here is derived from an EMBL/GenBank/DDBJ whole genome shotgun (WGS) entry which is preliminary data.</text>
</comment>
<dbReference type="InterPro" id="IPR011990">
    <property type="entry name" value="TPR-like_helical_dom_sf"/>
</dbReference>
<feature type="transmembrane region" description="Helical" evidence="2">
    <location>
        <begin position="176"/>
        <end position="195"/>
    </location>
</feature>
<evidence type="ECO:0000313" key="4">
    <source>
        <dbReference type="Proteomes" id="UP000231912"/>
    </source>
</evidence>